<comment type="cofactor">
    <cofactor evidence="1">
        <name>FMN</name>
        <dbReference type="ChEBI" id="CHEBI:58210"/>
    </cofactor>
</comment>
<feature type="compositionally biased region" description="Polar residues" evidence="17">
    <location>
        <begin position="499"/>
        <end position="508"/>
    </location>
</feature>
<dbReference type="GO" id="GO:0004517">
    <property type="term" value="F:nitric-oxide synthase activity"/>
    <property type="evidence" value="ECO:0007669"/>
    <property type="project" value="UniProtKB-EC"/>
</dbReference>
<evidence type="ECO:0000313" key="20">
    <source>
        <dbReference type="Proteomes" id="UP000299102"/>
    </source>
</evidence>
<dbReference type="InterPro" id="IPR044943">
    <property type="entry name" value="NOS_dom_1"/>
</dbReference>
<evidence type="ECO:0000259" key="18">
    <source>
        <dbReference type="PROSITE" id="PS50902"/>
    </source>
</evidence>
<comment type="caution">
    <text evidence="19">The sequence shown here is derived from an EMBL/GenBank/DDBJ whole genome shotgun (WGS) entry which is preliminary data.</text>
</comment>
<dbReference type="InterPro" id="IPR023173">
    <property type="entry name" value="NADPH_Cyt_P450_Rdtase_alpha"/>
</dbReference>
<dbReference type="Pfam" id="PF00175">
    <property type="entry name" value="NAD_binding_1"/>
    <property type="match status" value="1"/>
</dbReference>
<dbReference type="GO" id="GO:0020037">
    <property type="term" value="F:heme binding"/>
    <property type="evidence" value="ECO:0007669"/>
    <property type="project" value="InterPro"/>
</dbReference>
<dbReference type="EMBL" id="BGZK01000247">
    <property type="protein sequence ID" value="GBP31541.1"/>
    <property type="molecule type" value="Genomic_DNA"/>
</dbReference>
<evidence type="ECO:0000256" key="15">
    <source>
        <dbReference type="ARBA" id="ARBA00052096"/>
    </source>
</evidence>
<evidence type="ECO:0000256" key="10">
    <source>
        <dbReference type="ARBA" id="ARBA00022827"/>
    </source>
</evidence>
<feature type="domain" description="Flavodoxin-like" evidence="18">
    <location>
        <begin position="420"/>
        <end position="616"/>
    </location>
</feature>
<dbReference type="EC" id="1.14.13.39" evidence="5"/>
<gene>
    <name evidence="19" type="primary">NOS</name>
    <name evidence="19" type="ORF">EVAR_84653_1</name>
</gene>
<dbReference type="Pfam" id="PF00258">
    <property type="entry name" value="Flavodoxin_1"/>
    <property type="match status" value="1"/>
</dbReference>
<comment type="catalytic activity">
    <reaction evidence="15">
        <text>2 L-arginine + 3 NADPH + 4 O2 + H(+) = 2 L-citrulline + 2 nitric oxide + 3 NADP(+) + 4 H2O</text>
        <dbReference type="Rhea" id="RHEA:19897"/>
        <dbReference type="ChEBI" id="CHEBI:15377"/>
        <dbReference type="ChEBI" id="CHEBI:15378"/>
        <dbReference type="ChEBI" id="CHEBI:15379"/>
        <dbReference type="ChEBI" id="CHEBI:16480"/>
        <dbReference type="ChEBI" id="CHEBI:32682"/>
        <dbReference type="ChEBI" id="CHEBI:57743"/>
        <dbReference type="ChEBI" id="CHEBI:57783"/>
        <dbReference type="ChEBI" id="CHEBI:58349"/>
        <dbReference type="EC" id="1.14.13.39"/>
    </reaction>
</comment>
<dbReference type="Pfam" id="PF00667">
    <property type="entry name" value="FAD_binding_1"/>
    <property type="match status" value="1"/>
</dbReference>
<dbReference type="Gene3D" id="2.40.30.10">
    <property type="entry name" value="Translation factors"/>
    <property type="match status" value="1"/>
</dbReference>
<dbReference type="FunFam" id="1.20.990.10:FF:000002">
    <property type="entry name" value="Nitric oxide synthase"/>
    <property type="match status" value="1"/>
</dbReference>
<evidence type="ECO:0000256" key="13">
    <source>
        <dbReference type="ARBA" id="ARBA00023002"/>
    </source>
</evidence>
<protein>
    <recommendedName>
        <fullName evidence="5">nitric-oxide synthase (NADPH)</fullName>
        <ecNumber evidence="5">1.14.13.39</ecNumber>
    </recommendedName>
</protein>
<keyword evidence="10" id="KW-0274">FAD</keyword>
<comment type="cofactor">
    <cofactor evidence="2">
        <name>heme b</name>
        <dbReference type="ChEBI" id="CHEBI:60344"/>
    </cofactor>
</comment>
<evidence type="ECO:0000256" key="7">
    <source>
        <dbReference type="ARBA" id="ARBA00022630"/>
    </source>
</evidence>
<name>A0A4C1UYH4_EUMVA</name>
<dbReference type="Gene3D" id="3.90.440.10">
    <property type="entry name" value="Nitric Oxide Synthase,Heme Domain,Chain A domain 2"/>
    <property type="match status" value="1"/>
</dbReference>
<evidence type="ECO:0000256" key="16">
    <source>
        <dbReference type="PIRSR" id="PIRSR000333-1"/>
    </source>
</evidence>
<dbReference type="Gene3D" id="3.90.1230.10">
    <property type="entry name" value="Nitric Oxide Synthase, Chain A, domain 3"/>
    <property type="match status" value="1"/>
</dbReference>
<evidence type="ECO:0000256" key="5">
    <source>
        <dbReference type="ARBA" id="ARBA00012989"/>
    </source>
</evidence>
<evidence type="ECO:0000256" key="4">
    <source>
        <dbReference type="ARBA" id="ARBA00006267"/>
    </source>
</evidence>
<dbReference type="AlphaFoldDB" id="A0A4C1UYH4"/>
<comment type="cofactor">
    <cofactor evidence="3">
        <name>FAD</name>
        <dbReference type="ChEBI" id="CHEBI:57692"/>
    </cofactor>
</comment>
<evidence type="ECO:0000256" key="11">
    <source>
        <dbReference type="ARBA" id="ARBA00022857"/>
    </source>
</evidence>
<keyword evidence="6 16" id="KW-0349">Heme</keyword>
<dbReference type="InterPro" id="IPR050607">
    <property type="entry name" value="NOS"/>
</dbReference>
<accession>A0A4C1UYH4</accession>
<evidence type="ECO:0000313" key="19">
    <source>
        <dbReference type="EMBL" id="GBP31541.1"/>
    </source>
</evidence>
<feature type="region of interest" description="Disordered" evidence="17">
    <location>
        <begin position="499"/>
        <end position="521"/>
    </location>
</feature>
<keyword evidence="11" id="KW-0521">NADP</keyword>
<dbReference type="Proteomes" id="UP000299102">
    <property type="component" value="Unassembled WGS sequence"/>
</dbReference>
<organism evidence="19 20">
    <name type="scientific">Eumeta variegata</name>
    <name type="common">Bagworm moth</name>
    <name type="synonym">Eumeta japonica</name>
    <dbReference type="NCBI Taxonomy" id="151549"/>
    <lineage>
        <taxon>Eukaryota</taxon>
        <taxon>Metazoa</taxon>
        <taxon>Ecdysozoa</taxon>
        <taxon>Arthropoda</taxon>
        <taxon>Hexapoda</taxon>
        <taxon>Insecta</taxon>
        <taxon>Pterygota</taxon>
        <taxon>Neoptera</taxon>
        <taxon>Endopterygota</taxon>
        <taxon>Lepidoptera</taxon>
        <taxon>Glossata</taxon>
        <taxon>Ditrysia</taxon>
        <taxon>Tineoidea</taxon>
        <taxon>Psychidae</taxon>
        <taxon>Oiketicinae</taxon>
        <taxon>Eumeta</taxon>
    </lineage>
</organism>
<evidence type="ECO:0000256" key="8">
    <source>
        <dbReference type="ARBA" id="ARBA00022643"/>
    </source>
</evidence>
<feature type="binding site" description="axial binding residue" evidence="16">
    <location>
        <position position="78"/>
    </location>
    <ligand>
        <name>heme b</name>
        <dbReference type="ChEBI" id="CHEBI:60344"/>
    </ligand>
    <ligandPart>
        <name>Fe</name>
        <dbReference type="ChEBI" id="CHEBI:18248"/>
    </ligandPart>
</feature>
<dbReference type="InterPro" id="IPR008254">
    <property type="entry name" value="Flavodoxin/NO_synth"/>
</dbReference>
<dbReference type="PIRSF" id="PIRSF000333">
    <property type="entry name" value="NOS"/>
    <property type="match status" value="1"/>
</dbReference>
<dbReference type="PROSITE" id="PS50902">
    <property type="entry name" value="FLAVODOXIN_LIKE"/>
    <property type="match status" value="1"/>
</dbReference>
<dbReference type="OrthoDB" id="1688044at2759"/>
<dbReference type="InterPro" id="IPR012144">
    <property type="entry name" value="NOS_euk"/>
</dbReference>
<dbReference type="InterPro" id="IPR017938">
    <property type="entry name" value="Riboflavin_synthase-like_b-brl"/>
</dbReference>
<comment type="similarity">
    <text evidence="4">Belongs to the NOS family.</text>
</comment>
<dbReference type="CDD" id="cd00795">
    <property type="entry name" value="NOS_oxygenase_euk"/>
    <property type="match status" value="1"/>
</dbReference>
<dbReference type="InterPro" id="IPR004030">
    <property type="entry name" value="NOS_N"/>
</dbReference>
<dbReference type="Pfam" id="PF02898">
    <property type="entry name" value="NO_synthase"/>
    <property type="match status" value="1"/>
</dbReference>
<dbReference type="GO" id="GO:0050660">
    <property type="term" value="F:flavin adenine dinucleotide binding"/>
    <property type="evidence" value="ECO:0007669"/>
    <property type="project" value="InterPro"/>
</dbReference>
<dbReference type="SUPFAM" id="SSF56512">
    <property type="entry name" value="Nitric oxide (NO) synthase oxygenase domain"/>
    <property type="match status" value="1"/>
</dbReference>
<evidence type="ECO:0000256" key="6">
    <source>
        <dbReference type="ARBA" id="ARBA00022617"/>
    </source>
</evidence>
<dbReference type="InterPro" id="IPR044940">
    <property type="entry name" value="NOS_dom_2"/>
</dbReference>
<evidence type="ECO:0000256" key="3">
    <source>
        <dbReference type="ARBA" id="ARBA00001974"/>
    </source>
</evidence>
<dbReference type="FunFam" id="3.90.440.10:FF:000001">
    <property type="entry name" value="Endothelial nitric oxide synthase"/>
    <property type="match status" value="1"/>
</dbReference>
<dbReference type="PRINTS" id="PR00369">
    <property type="entry name" value="FLAVODOXIN"/>
</dbReference>
<dbReference type="InterPro" id="IPR044944">
    <property type="entry name" value="NOS_dom_3"/>
</dbReference>
<evidence type="ECO:0000256" key="17">
    <source>
        <dbReference type="SAM" id="MobiDB-lite"/>
    </source>
</evidence>
<dbReference type="GO" id="GO:0050661">
    <property type="term" value="F:NADP binding"/>
    <property type="evidence" value="ECO:0007669"/>
    <property type="project" value="InterPro"/>
</dbReference>
<dbReference type="InterPro" id="IPR029039">
    <property type="entry name" value="Flavoprotein-like_sf"/>
</dbReference>
<evidence type="ECO:0000256" key="9">
    <source>
        <dbReference type="ARBA" id="ARBA00022723"/>
    </source>
</evidence>
<keyword evidence="14 16" id="KW-0408">Iron</keyword>
<dbReference type="InterPro" id="IPR001433">
    <property type="entry name" value="OxRdtase_FAD/NAD-bd"/>
</dbReference>
<dbReference type="Gene3D" id="3.40.50.360">
    <property type="match status" value="1"/>
</dbReference>
<dbReference type="PRINTS" id="PR00371">
    <property type="entry name" value="FPNCR"/>
</dbReference>
<dbReference type="PROSITE" id="PS60001">
    <property type="entry name" value="NOS"/>
    <property type="match status" value="1"/>
</dbReference>
<dbReference type="InterPro" id="IPR001094">
    <property type="entry name" value="Flavdoxin-like"/>
</dbReference>
<dbReference type="FunFam" id="3.40.50.360:FF:000033">
    <property type="entry name" value="Nitric oxide synthase"/>
    <property type="match status" value="1"/>
</dbReference>
<keyword evidence="7" id="KW-0285">Flavoprotein</keyword>
<dbReference type="Gene3D" id="3.40.50.80">
    <property type="entry name" value="Nucleotide-binding domain of ferredoxin-NADP reductase (FNR) module"/>
    <property type="match status" value="1"/>
</dbReference>
<dbReference type="SUPFAM" id="SSF63380">
    <property type="entry name" value="Riboflavin synthase domain-like"/>
    <property type="match status" value="1"/>
</dbReference>
<keyword evidence="12" id="KW-0112">Calmodulin-binding</keyword>
<dbReference type="PANTHER" id="PTHR43410">
    <property type="entry name" value="NITRIC OXIDE SYNTHASE OXYGENASE"/>
    <property type="match status" value="1"/>
</dbReference>
<dbReference type="GO" id="GO:0010181">
    <property type="term" value="F:FMN binding"/>
    <property type="evidence" value="ECO:0007669"/>
    <property type="project" value="InterPro"/>
</dbReference>
<dbReference type="PANTHER" id="PTHR43410:SF1">
    <property type="entry name" value="NITRIC OXIDE SYNTHASE"/>
    <property type="match status" value="1"/>
</dbReference>
<dbReference type="InterPro" id="IPR003097">
    <property type="entry name" value="CysJ-like_FAD-binding"/>
</dbReference>
<dbReference type="GO" id="GO:0046872">
    <property type="term" value="F:metal ion binding"/>
    <property type="evidence" value="ECO:0007669"/>
    <property type="project" value="UniProtKB-KW"/>
</dbReference>
<evidence type="ECO:0000256" key="14">
    <source>
        <dbReference type="ARBA" id="ARBA00023004"/>
    </source>
</evidence>
<keyword evidence="13" id="KW-0560">Oxidoreductase</keyword>
<keyword evidence="20" id="KW-1185">Reference proteome</keyword>
<keyword evidence="9 16" id="KW-0479">Metal-binding</keyword>
<evidence type="ECO:0000256" key="12">
    <source>
        <dbReference type="ARBA" id="ARBA00022860"/>
    </source>
</evidence>
<dbReference type="STRING" id="151549.A0A4C1UYH4"/>
<dbReference type="InterPro" id="IPR001709">
    <property type="entry name" value="Flavoprot_Pyr_Nucl_cyt_Rdtase"/>
</dbReference>
<dbReference type="GO" id="GO:0005516">
    <property type="term" value="F:calmodulin binding"/>
    <property type="evidence" value="ECO:0007669"/>
    <property type="project" value="UniProtKB-KW"/>
</dbReference>
<dbReference type="GO" id="GO:0006809">
    <property type="term" value="P:nitric oxide biosynthetic process"/>
    <property type="evidence" value="ECO:0007669"/>
    <property type="project" value="InterPro"/>
</dbReference>
<dbReference type="Gene3D" id="1.20.990.10">
    <property type="entry name" value="NADPH-cytochrome p450 Reductase, Chain A, domain 3"/>
    <property type="match status" value="1"/>
</dbReference>
<evidence type="ECO:0000256" key="1">
    <source>
        <dbReference type="ARBA" id="ARBA00001917"/>
    </source>
</evidence>
<dbReference type="Gene3D" id="3.90.340.10">
    <property type="entry name" value="Nitric Oxide Synthase, Chain A, domain 1"/>
    <property type="match status" value="1"/>
</dbReference>
<reference evidence="19 20" key="1">
    <citation type="journal article" date="2019" name="Commun. Biol.">
        <title>The bagworm genome reveals a unique fibroin gene that provides high tensile strength.</title>
        <authorList>
            <person name="Kono N."/>
            <person name="Nakamura H."/>
            <person name="Ohtoshi R."/>
            <person name="Tomita M."/>
            <person name="Numata K."/>
            <person name="Arakawa K."/>
        </authorList>
    </citation>
    <scope>NUCLEOTIDE SEQUENCE [LARGE SCALE GENOMIC DNA]</scope>
</reference>
<dbReference type="SUPFAM" id="SSF52343">
    <property type="entry name" value="Ferredoxin reductase-like, C-terminal NADP-linked domain"/>
    <property type="match status" value="1"/>
</dbReference>
<dbReference type="SUPFAM" id="SSF52218">
    <property type="entry name" value="Flavoproteins"/>
    <property type="match status" value="1"/>
</dbReference>
<evidence type="ECO:0000256" key="2">
    <source>
        <dbReference type="ARBA" id="ARBA00001970"/>
    </source>
</evidence>
<sequence>MMNIPSRGEEPRTTEEIYAEAQDFLKQYFESIKRENSQSHLERLQEVKDQLLNTGTYQLKTAELVFGTKLAWRNSTRCIGRIQWKKLQVFDCREVTTASGMFESLCTHIKYGTNKGNIRSAITVFPQRTDGKHDYRIWNPQLINYAGYREPDGTVLGDPKSIKFTEICMQLGWKPARTAWDILPLVLSAEGKDPEFFEIPREIVMEVPLSHPTLDWFEELGLRWYALPAVSGMRFDCGGLEFTANAFNGWYMSSEIACRNLCDSNRYNILEKVASKMNLDTLTTTSLWKDKALLEVNVAVLHSYHKHNVTIVDHHAASDSFMKHLEIENRTRNGCPADWIWIVPPMSSSLTSVFHQEMALYYIRPSYEYQEYAWETHQWTTHAKGKMAAANKKYHFRQIAKLVKLTSKLFARALSKRIKATILYATETGKSEQYAKELGEIFGHAFNAQVHCMAEYDMFSIEHETLLLVVTSTFGNGEPPANGLAFAEYLVHLLYSEQDNSGESSTGSVKMPTPKSLMRGTSMLDSHRDYRKQLSRLESTRSTGTVSSEDNIGPLSNVRFAVFALGSSAYPKFCHFGKNIDKFLGNLGGERILNVETGDEMCGQEQQFRSWASNIFQLCCETFCLDDSEMVKQAKESMSAKPLTEQTVTFAKPTTTVPLQSALAKTFRRHLLSCKVRENVILGDRSTERATIFVDLEHSDEFKYSPGDHVGVLPCNREEIVEGVLKRLTDEEDCDKPLQLHRLTEELKINGVRKSWEPDVRLPSVSIRELFTRFLDITTPPSTFLLDYLSTKCTNEEEEKKLKLLAKDSNAYDDWRHYKYPTLAEVLEEFPSANPQTSIEPSFHLPKDIATPIIMVGPGTGVAPFRGFWHHRAYEYKKNISKSKTGFMWLIFGCRTKGVDLYKEEKNEALGNGVLNKTSLALSREEGIKKKYVQELLEEEGKEVCDILLNRNGHFYVCGDCKMAEDVQQKLKKLLMKYSGMTNQDVTEYISGMMDDNRYHEDIFGITLRTAEVQSASRETARKRRLESTHSLS</sequence>
<keyword evidence="8" id="KW-0288">FMN</keyword>
<proteinExistence type="inferred from homology"/>
<dbReference type="InterPro" id="IPR036119">
    <property type="entry name" value="NOS_N_sf"/>
</dbReference>
<dbReference type="InterPro" id="IPR039261">
    <property type="entry name" value="FNR_nucleotide-bd"/>
</dbReference>